<feature type="region of interest" description="Disordered" evidence="1">
    <location>
        <begin position="1"/>
        <end position="48"/>
    </location>
</feature>
<dbReference type="Ensembl" id="ENSMSIT00000007024.1">
    <property type="protein sequence ID" value="ENSMSIP00000005552.1"/>
    <property type="gene ID" value="ENSMSIG00000005015.1"/>
</dbReference>
<name>A0A8C6GFI9_MUSSI</name>
<reference evidence="2" key="2">
    <citation type="submission" date="2025-09" db="UniProtKB">
        <authorList>
            <consortium name="Ensembl"/>
        </authorList>
    </citation>
    <scope>IDENTIFICATION</scope>
</reference>
<evidence type="ECO:0000313" key="2">
    <source>
        <dbReference type="Ensembl" id="ENSMSIP00000005552.1"/>
    </source>
</evidence>
<sequence length="48" mass="5561">MSEQEVTFPTMRFHKSSGLNSQVRLEGTQRSRKQHAKGFQLKGRNVDK</sequence>
<dbReference type="Proteomes" id="UP000694415">
    <property type="component" value="Unplaced"/>
</dbReference>
<keyword evidence="3" id="KW-1185">Reference proteome</keyword>
<accession>A0A8C6GFI9</accession>
<dbReference type="AlphaFoldDB" id="A0A8C6GFI9"/>
<evidence type="ECO:0000256" key="1">
    <source>
        <dbReference type="SAM" id="MobiDB-lite"/>
    </source>
</evidence>
<organism evidence="2 3">
    <name type="scientific">Mus spicilegus</name>
    <name type="common">Mound-building mouse</name>
    <dbReference type="NCBI Taxonomy" id="10103"/>
    <lineage>
        <taxon>Eukaryota</taxon>
        <taxon>Metazoa</taxon>
        <taxon>Chordata</taxon>
        <taxon>Craniata</taxon>
        <taxon>Vertebrata</taxon>
        <taxon>Euteleostomi</taxon>
        <taxon>Mammalia</taxon>
        <taxon>Eutheria</taxon>
        <taxon>Euarchontoglires</taxon>
        <taxon>Glires</taxon>
        <taxon>Rodentia</taxon>
        <taxon>Myomorpha</taxon>
        <taxon>Muroidea</taxon>
        <taxon>Muridae</taxon>
        <taxon>Murinae</taxon>
        <taxon>Mus</taxon>
        <taxon>Mus</taxon>
    </lineage>
</organism>
<proteinExistence type="predicted"/>
<evidence type="ECO:0000313" key="3">
    <source>
        <dbReference type="Proteomes" id="UP000694415"/>
    </source>
</evidence>
<protein>
    <submittedName>
        <fullName evidence="2">Uncharacterized protein</fullName>
    </submittedName>
</protein>
<reference evidence="2" key="1">
    <citation type="submission" date="2025-08" db="UniProtKB">
        <authorList>
            <consortium name="Ensembl"/>
        </authorList>
    </citation>
    <scope>IDENTIFICATION</scope>
</reference>